<gene>
    <name evidence="2" type="primary">ITPR3</name>
    <name evidence="2" type="ORF">Ciccas_002581</name>
</gene>
<comment type="caution">
    <text evidence="2">The sequence shown here is derived from an EMBL/GenBank/DDBJ whole genome shotgun (WGS) entry which is preliminary data.</text>
</comment>
<keyword evidence="2" id="KW-0675">Receptor</keyword>
<dbReference type="Pfam" id="PF08454">
    <property type="entry name" value="RIH_assoc"/>
    <property type="match status" value="1"/>
</dbReference>
<evidence type="ECO:0000313" key="2">
    <source>
        <dbReference type="EMBL" id="KAL3318754.1"/>
    </source>
</evidence>
<proteinExistence type="predicted"/>
<keyword evidence="3" id="KW-1185">Reference proteome</keyword>
<dbReference type="InterPro" id="IPR015925">
    <property type="entry name" value="Ryanodine_IP3_receptor"/>
</dbReference>
<dbReference type="InterPro" id="IPR013662">
    <property type="entry name" value="RIH_assoc-dom"/>
</dbReference>
<evidence type="ECO:0000313" key="3">
    <source>
        <dbReference type="Proteomes" id="UP001626550"/>
    </source>
</evidence>
<sequence length="558" mass="64397">MMRDNSEICSIINKDLIRHFLKTPEIRKQYWMEFTKVALSNTGVAMPQLQETFLNEVIIVTQNSPLLDLNKMKKKIINIVDQNCDKSRIFSDLQEHTDLITVLALCCYGRNFKTVKRVAVMVKLDQLVSLLEASYSVLPFAQDEDTRECLSQLRNSYLILLRWTYGNAGIKLVLHEKSPIWKVFNAISKRMEYFRSVYSEEFENTFSLIKAFFDSSMVMESDQFSPDNQALFETLYKDICEIMGEQHDKLNPKAVHLLLECKKCMEMWIDSSCQDYECQRTFADHDDVFLSPSFDCKSFQQNTKNSEFQRTLSEMQTFLDKNGVSTLCISLLMSQVRTKGILHESVLLAKALLNGGNESVQHTFLSKLSTNPCSEHYFQMIQKKLQQLENHYKSKRATFCKMSGKLCNILRVLQLLCENHNRSFQPKNAVSYNLVGLTMQLFQASLSGLFSRENPDDDERMGYSELISPNNEWALELLAKLESTSNDFIMQLLNTLIEYCQGPCHKNQDCLTRHDSNGIDTIISIILLNIRCNGSTYQKAVTFGIELKVSDWDTKHLD</sequence>
<dbReference type="PANTHER" id="PTHR45816:SF4">
    <property type="entry name" value="RYR_IP3R HOMOLOGY ASSOCIATED DOMAIN-CONTAINING PROTEIN"/>
    <property type="match status" value="1"/>
</dbReference>
<evidence type="ECO:0000259" key="1">
    <source>
        <dbReference type="Pfam" id="PF08454"/>
    </source>
</evidence>
<organism evidence="2 3">
    <name type="scientific">Cichlidogyrus casuarinus</name>
    <dbReference type="NCBI Taxonomy" id="1844966"/>
    <lineage>
        <taxon>Eukaryota</taxon>
        <taxon>Metazoa</taxon>
        <taxon>Spiralia</taxon>
        <taxon>Lophotrochozoa</taxon>
        <taxon>Platyhelminthes</taxon>
        <taxon>Monogenea</taxon>
        <taxon>Monopisthocotylea</taxon>
        <taxon>Dactylogyridea</taxon>
        <taxon>Ancyrocephalidae</taxon>
        <taxon>Cichlidogyrus</taxon>
    </lineage>
</organism>
<feature type="domain" description="RyR/IP3R Homology associated" evidence="1">
    <location>
        <begin position="405"/>
        <end position="525"/>
    </location>
</feature>
<protein>
    <submittedName>
        <fullName evidence="2">Inositol 1,4,5-trisphosphate receptor type 3</fullName>
    </submittedName>
</protein>
<dbReference type="PANTHER" id="PTHR45816">
    <property type="entry name" value="MIR DOMAIN-CONTAINING PROTEIN"/>
    <property type="match status" value="1"/>
</dbReference>
<dbReference type="EMBL" id="JBJKFK010000207">
    <property type="protein sequence ID" value="KAL3318754.1"/>
    <property type="molecule type" value="Genomic_DNA"/>
</dbReference>
<dbReference type="AlphaFoldDB" id="A0ABD2QGV0"/>
<reference evidence="2 3" key="1">
    <citation type="submission" date="2024-11" db="EMBL/GenBank/DDBJ databases">
        <title>Adaptive evolution of stress response genes in parasites aligns with host niche diversity.</title>
        <authorList>
            <person name="Hahn C."/>
            <person name="Resl P."/>
        </authorList>
    </citation>
    <scope>NUCLEOTIDE SEQUENCE [LARGE SCALE GENOMIC DNA]</scope>
    <source>
        <strain evidence="2">EGGRZ-B1_66</strain>
        <tissue evidence="2">Body</tissue>
    </source>
</reference>
<name>A0ABD2QGV0_9PLAT</name>
<accession>A0ABD2QGV0</accession>
<dbReference type="Proteomes" id="UP001626550">
    <property type="component" value="Unassembled WGS sequence"/>
</dbReference>